<keyword evidence="3" id="KW-1185">Reference proteome</keyword>
<evidence type="ECO:0000313" key="2">
    <source>
        <dbReference type="EMBL" id="SEQ65447.1"/>
    </source>
</evidence>
<dbReference type="PANTHER" id="PTHR35400">
    <property type="entry name" value="SLR1083 PROTEIN"/>
    <property type="match status" value="1"/>
</dbReference>
<dbReference type="AlphaFoldDB" id="A0A1H9HSZ8"/>
<proteinExistence type="predicted"/>
<dbReference type="Pfam" id="PF05685">
    <property type="entry name" value="Uma2"/>
    <property type="match status" value="1"/>
</dbReference>
<dbReference type="CDD" id="cd06260">
    <property type="entry name" value="DUF820-like"/>
    <property type="match status" value="1"/>
</dbReference>
<dbReference type="STRING" id="403935.SAMN05216481_1127"/>
<dbReference type="EMBL" id="FOET01000012">
    <property type="protein sequence ID" value="SEQ65447.1"/>
    <property type="molecule type" value="Genomic_DNA"/>
</dbReference>
<keyword evidence="2" id="KW-0540">Nuclease</keyword>
<protein>
    <submittedName>
        <fullName evidence="2">Endonuclease, Uma2 family (Restriction endonuclease fold)</fullName>
    </submittedName>
</protein>
<dbReference type="InterPro" id="IPR011335">
    <property type="entry name" value="Restrct_endonuc-II-like"/>
</dbReference>
<reference evidence="2 3" key="1">
    <citation type="submission" date="2016-10" db="EMBL/GenBank/DDBJ databases">
        <authorList>
            <person name="de Groot N.N."/>
        </authorList>
    </citation>
    <scope>NUCLEOTIDE SEQUENCE [LARGE SCALE GENOMIC DNA]</scope>
    <source>
        <strain evidence="2 3">CGMCC 4.3519</strain>
    </source>
</reference>
<accession>A0A1H9HSZ8</accession>
<dbReference type="PANTHER" id="PTHR35400:SF3">
    <property type="entry name" value="SLL1072 PROTEIN"/>
    <property type="match status" value="1"/>
</dbReference>
<feature type="domain" description="Putative restriction endonuclease" evidence="1">
    <location>
        <begin position="30"/>
        <end position="190"/>
    </location>
</feature>
<dbReference type="RefSeq" id="WP_093661469.1">
    <property type="nucleotide sequence ID" value="NZ_FOET01000012.1"/>
</dbReference>
<dbReference type="Proteomes" id="UP000199055">
    <property type="component" value="Unassembled WGS sequence"/>
</dbReference>
<dbReference type="GO" id="GO:0004519">
    <property type="term" value="F:endonuclease activity"/>
    <property type="evidence" value="ECO:0007669"/>
    <property type="project" value="UniProtKB-KW"/>
</dbReference>
<sequence length="202" mass="22356">MDDVATANGVDDEPFPEWLRPPYRGFTVDDLFRLTDLPSHTQLVDGALVFRARQSAYHSLANSLLVEGLRRTCPAHLRVRREMVVVLGPGQAPEPDVSVLRAEAVRGLEANRYDARDVVLAVETVAPDSAIRDRERKPQLYARAGIPHFWLVEEGTGRRPVVHVHRLDPGAGAYVLTGVHEGRLTLSAPFGIDIDLTAIDRV</sequence>
<dbReference type="InterPro" id="IPR012296">
    <property type="entry name" value="Nuclease_put_TT1808"/>
</dbReference>
<keyword evidence="2" id="KW-0378">Hydrolase</keyword>
<organism evidence="2 3">
    <name type="scientific">Streptomyces radiopugnans</name>
    <dbReference type="NCBI Taxonomy" id="403935"/>
    <lineage>
        <taxon>Bacteria</taxon>
        <taxon>Bacillati</taxon>
        <taxon>Actinomycetota</taxon>
        <taxon>Actinomycetes</taxon>
        <taxon>Kitasatosporales</taxon>
        <taxon>Streptomycetaceae</taxon>
        <taxon>Streptomyces</taxon>
    </lineage>
</organism>
<dbReference type="Gene3D" id="3.90.1570.10">
    <property type="entry name" value="tt1808, chain A"/>
    <property type="match status" value="1"/>
</dbReference>
<dbReference type="SUPFAM" id="SSF52980">
    <property type="entry name" value="Restriction endonuclease-like"/>
    <property type="match status" value="1"/>
</dbReference>
<evidence type="ECO:0000313" key="3">
    <source>
        <dbReference type="Proteomes" id="UP000199055"/>
    </source>
</evidence>
<name>A0A1H9HSZ8_9ACTN</name>
<keyword evidence="2" id="KW-0255">Endonuclease</keyword>
<gene>
    <name evidence="2" type="ORF">SAMN05216481_1127</name>
</gene>
<evidence type="ECO:0000259" key="1">
    <source>
        <dbReference type="Pfam" id="PF05685"/>
    </source>
</evidence>
<dbReference type="InterPro" id="IPR008538">
    <property type="entry name" value="Uma2"/>
</dbReference>